<gene>
    <name evidence="7" type="ORF">WJX81_008659</name>
</gene>
<keyword evidence="2" id="KW-0813">Transport</keyword>
<dbReference type="SUPFAM" id="SSF52833">
    <property type="entry name" value="Thioredoxin-like"/>
    <property type="match status" value="1"/>
</dbReference>
<accession>A0AAW1SIN0</accession>
<dbReference type="InterPro" id="IPR011767">
    <property type="entry name" value="GLR_AS"/>
</dbReference>
<sequence length="101" mass="10893">MAAKQHVEEKVKANKVAVFSKSYCPYCKKAKQALDTLIKGQYYIEELDEVPDGDSIQDALLELTGGRSVPRVFIGGKFFGGGDDTVAALKNGKLAKLIADA</sequence>
<dbReference type="PANTHER" id="PTHR45694">
    <property type="entry name" value="GLUTAREDOXIN 2"/>
    <property type="match status" value="1"/>
</dbReference>
<dbReference type="PROSITE" id="PS51354">
    <property type="entry name" value="GLUTAREDOXIN_2"/>
    <property type="match status" value="1"/>
</dbReference>
<dbReference type="NCBIfam" id="TIGR02180">
    <property type="entry name" value="GRX_euk"/>
    <property type="match status" value="1"/>
</dbReference>
<reference evidence="7 8" key="1">
    <citation type="journal article" date="2024" name="Nat. Commun.">
        <title>Phylogenomics reveals the evolutionary origins of lichenization in chlorophyte algae.</title>
        <authorList>
            <person name="Puginier C."/>
            <person name="Libourel C."/>
            <person name="Otte J."/>
            <person name="Skaloud P."/>
            <person name="Haon M."/>
            <person name="Grisel S."/>
            <person name="Petersen M."/>
            <person name="Berrin J.G."/>
            <person name="Delaux P.M."/>
            <person name="Dal Grande F."/>
            <person name="Keller J."/>
        </authorList>
    </citation>
    <scope>NUCLEOTIDE SEQUENCE [LARGE SCALE GENOMIC DNA]</scope>
    <source>
        <strain evidence="7 8">SAG 245.80</strain>
    </source>
</reference>
<name>A0AAW1SIN0_9CHLO</name>
<feature type="domain" description="Glutaredoxin" evidence="6">
    <location>
        <begin position="16"/>
        <end position="78"/>
    </location>
</feature>
<dbReference type="GO" id="GO:0005737">
    <property type="term" value="C:cytoplasm"/>
    <property type="evidence" value="ECO:0007669"/>
    <property type="project" value="TreeGrafter"/>
</dbReference>
<dbReference type="InterPro" id="IPR014025">
    <property type="entry name" value="Glutaredoxin_subgr"/>
</dbReference>
<dbReference type="EMBL" id="JALJOU010000003">
    <property type="protein sequence ID" value="KAK9845526.1"/>
    <property type="molecule type" value="Genomic_DNA"/>
</dbReference>
<dbReference type="AlphaFoldDB" id="A0AAW1SIN0"/>
<dbReference type="Gene3D" id="3.40.30.10">
    <property type="entry name" value="Glutaredoxin"/>
    <property type="match status" value="1"/>
</dbReference>
<dbReference type="PRINTS" id="PR00160">
    <property type="entry name" value="GLUTAREDOXIN"/>
</dbReference>
<dbReference type="PANTHER" id="PTHR45694:SF5">
    <property type="entry name" value="GLUTAREDOXIN 2"/>
    <property type="match status" value="1"/>
</dbReference>
<dbReference type="Proteomes" id="UP001445335">
    <property type="component" value="Unassembled WGS sequence"/>
</dbReference>
<dbReference type="GO" id="GO:0015038">
    <property type="term" value="F:glutathione disulfide oxidoreductase activity"/>
    <property type="evidence" value="ECO:0007669"/>
    <property type="project" value="TreeGrafter"/>
</dbReference>
<evidence type="ECO:0000313" key="8">
    <source>
        <dbReference type="Proteomes" id="UP001445335"/>
    </source>
</evidence>
<dbReference type="PROSITE" id="PS00195">
    <property type="entry name" value="GLUTAREDOXIN_1"/>
    <property type="match status" value="1"/>
</dbReference>
<organism evidence="7 8">
    <name type="scientific">Elliptochloris bilobata</name>
    <dbReference type="NCBI Taxonomy" id="381761"/>
    <lineage>
        <taxon>Eukaryota</taxon>
        <taxon>Viridiplantae</taxon>
        <taxon>Chlorophyta</taxon>
        <taxon>core chlorophytes</taxon>
        <taxon>Trebouxiophyceae</taxon>
        <taxon>Trebouxiophyceae incertae sedis</taxon>
        <taxon>Elliptochloris clade</taxon>
        <taxon>Elliptochloris</taxon>
    </lineage>
</organism>
<dbReference type="InterPro" id="IPR011899">
    <property type="entry name" value="Glutaredoxin_euk/vir"/>
</dbReference>
<dbReference type="Pfam" id="PF00462">
    <property type="entry name" value="Glutaredoxin"/>
    <property type="match status" value="1"/>
</dbReference>
<keyword evidence="4" id="KW-1015">Disulfide bond</keyword>
<comment type="similarity">
    <text evidence="1">Belongs to the glutaredoxin family. CPYC subfamily.</text>
</comment>
<comment type="caution">
    <text evidence="7">The sequence shown here is derived from an EMBL/GenBank/DDBJ whole genome shotgun (WGS) entry which is preliminary data.</text>
</comment>
<evidence type="ECO:0000256" key="4">
    <source>
        <dbReference type="ARBA" id="ARBA00023157"/>
    </source>
</evidence>
<keyword evidence="3" id="KW-0249">Electron transport</keyword>
<dbReference type="InterPro" id="IPR002109">
    <property type="entry name" value="Glutaredoxin"/>
</dbReference>
<evidence type="ECO:0000256" key="3">
    <source>
        <dbReference type="ARBA" id="ARBA00022982"/>
    </source>
</evidence>
<evidence type="ECO:0000256" key="5">
    <source>
        <dbReference type="ARBA" id="ARBA00023284"/>
    </source>
</evidence>
<dbReference type="FunFam" id="3.40.30.10:FF:000026">
    <property type="entry name" value="Glutaredoxin 2"/>
    <property type="match status" value="1"/>
</dbReference>
<keyword evidence="5" id="KW-0676">Redox-active center</keyword>
<dbReference type="InterPro" id="IPR036249">
    <property type="entry name" value="Thioredoxin-like_sf"/>
</dbReference>
<proteinExistence type="inferred from homology"/>
<keyword evidence="8" id="KW-1185">Reference proteome</keyword>
<evidence type="ECO:0000313" key="7">
    <source>
        <dbReference type="EMBL" id="KAK9845526.1"/>
    </source>
</evidence>
<evidence type="ECO:0000256" key="1">
    <source>
        <dbReference type="ARBA" id="ARBA00007190"/>
    </source>
</evidence>
<evidence type="ECO:0000259" key="6">
    <source>
        <dbReference type="Pfam" id="PF00462"/>
    </source>
</evidence>
<protein>
    <recommendedName>
        <fullName evidence="6">Glutaredoxin domain-containing protein</fullName>
    </recommendedName>
</protein>
<dbReference type="CDD" id="cd03419">
    <property type="entry name" value="GRX_GRXh_1_2_like"/>
    <property type="match status" value="1"/>
</dbReference>
<dbReference type="GO" id="GO:0034599">
    <property type="term" value="P:cellular response to oxidative stress"/>
    <property type="evidence" value="ECO:0007669"/>
    <property type="project" value="TreeGrafter"/>
</dbReference>
<evidence type="ECO:0000256" key="2">
    <source>
        <dbReference type="ARBA" id="ARBA00022448"/>
    </source>
</evidence>